<reference evidence="1 2" key="1">
    <citation type="journal article" date="2014" name="Syst. Appl. Microbiol.">
        <title>Evidence for the existence of two new members of the family Chlamydiaceae and proposal of Chlamydia avium sp. nov. and Chlamydia gallinacea sp. nov.</title>
        <authorList>
            <person name="Sachse K."/>
            <person name="Laroucau K."/>
            <person name="Riege K."/>
            <person name="Wehner S."/>
            <person name="Dilcher M."/>
            <person name="Creasy H.H."/>
            <person name="Weidmann M."/>
            <person name="Myers G."/>
            <person name="Vorimore F."/>
            <person name="Vicari N."/>
            <person name="Magnino S."/>
            <person name="Liebler-Tenorio E."/>
            <person name="Ruettger A."/>
            <person name="Bavoil P.M."/>
            <person name="Hufert F.T."/>
            <person name="Rossello-Mora R."/>
            <person name="Marz M."/>
        </authorList>
    </citation>
    <scope>NUCLEOTIDE SEQUENCE [LARGE SCALE GENOMIC DNA]</scope>
    <source>
        <strain evidence="1 2">10DC88</strain>
    </source>
</reference>
<dbReference type="Proteomes" id="UP000019433">
    <property type="component" value="Chromosome"/>
</dbReference>
<dbReference type="KEGG" id="cav:M832_07060"/>
<organism evidence="1 2">
    <name type="scientific">Chlamydia avium 10DC88</name>
    <dbReference type="NCBI Taxonomy" id="1229831"/>
    <lineage>
        <taxon>Bacteria</taxon>
        <taxon>Pseudomonadati</taxon>
        <taxon>Chlamydiota</taxon>
        <taxon>Chlamydiia</taxon>
        <taxon>Chlamydiales</taxon>
        <taxon>Chlamydiaceae</taxon>
        <taxon>Chlamydia/Chlamydophila group</taxon>
        <taxon>Chlamydia</taxon>
    </lineage>
</organism>
<name>W8JMN3_9CHLA</name>
<evidence type="ECO:0000313" key="1">
    <source>
        <dbReference type="EMBL" id="AHK63559.1"/>
    </source>
</evidence>
<sequence>MSLNSKYNCLGNNLTFHFIYLIPYSILMNKRNKSSAMTLAFPQTRDNFFRKEKQKKRI</sequence>
<dbReference type="AlphaFoldDB" id="W8JMN3"/>
<dbReference type="EMBL" id="CP006571">
    <property type="protein sequence ID" value="AHK63559.1"/>
    <property type="molecule type" value="Genomic_DNA"/>
</dbReference>
<gene>
    <name evidence="1" type="ORF">M832_07060</name>
</gene>
<protein>
    <submittedName>
        <fullName evidence="1">Uncharacterized protein</fullName>
    </submittedName>
</protein>
<proteinExistence type="predicted"/>
<dbReference type="HOGENOM" id="CLU_2971044_0_0_0"/>
<accession>W8JMN3</accession>
<evidence type="ECO:0000313" key="2">
    <source>
        <dbReference type="Proteomes" id="UP000019433"/>
    </source>
</evidence>